<feature type="domain" description="PCI" evidence="6">
    <location>
        <begin position="34"/>
        <end position="196"/>
    </location>
</feature>
<dbReference type="Gene3D" id="1.25.40.250">
    <property type="entry name" value="ARM repeat, domain 1"/>
    <property type="match status" value="1"/>
</dbReference>
<comment type="similarity">
    <text evidence="5">Belongs to the eIF-3 subunit K family.</text>
</comment>
<dbReference type="SUPFAM" id="SSF46785">
    <property type="entry name" value="Winged helix' DNA-binding domain"/>
    <property type="match status" value="1"/>
</dbReference>
<dbReference type="GO" id="GO:0016282">
    <property type="term" value="C:eukaryotic 43S preinitiation complex"/>
    <property type="evidence" value="ECO:0007669"/>
    <property type="project" value="UniProtKB-UniRule"/>
</dbReference>
<evidence type="ECO:0000256" key="3">
    <source>
        <dbReference type="ARBA" id="ARBA00022917"/>
    </source>
</evidence>
<dbReference type="STRING" id="307972.A0A2G8L7B3"/>
<dbReference type="Gene3D" id="1.10.10.10">
    <property type="entry name" value="Winged helix-like DNA-binding domain superfamily/Winged helix DNA-binding domain"/>
    <property type="match status" value="1"/>
</dbReference>
<evidence type="ECO:0000256" key="5">
    <source>
        <dbReference type="HAMAP-Rule" id="MF_03010"/>
    </source>
</evidence>
<dbReference type="HAMAP" id="MF_03010">
    <property type="entry name" value="eIF3k"/>
    <property type="match status" value="1"/>
</dbReference>
<sequence>MSLLHSFFMIYRYNPENLLTLEMYVNMQCKENKYELEANLAVLKLYQLNPAHYKKPITALILLKALTNLPHSDFTLCKCLIDENFQQEEPILTILHIAKLLEMCKFREFWAEVDEKSILFLDLKDFNDSIRKYICHVVNITYQQIDRTFLSDLLGSLTEMELECWIKEMNWKEMPDGQIFINNQEENVKTKNITEKIGFEINVLASDYSSCASFAMYGLAATIQYS</sequence>
<dbReference type="Pfam" id="PF10075">
    <property type="entry name" value="CSN8_PSD8_EIF3K"/>
    <property type="match status" value="1"/>
</dbReference>
<dbReference type="GO" id="GO:0003743">
    <property type="term" value="F:translation initiation factor activity"/>
    <property type="evidence" value="ECO:0007669"/>
    <property type="project" value="UniProtKB-UniRule"/>
</dbReference>
<comment type="function">
    <text evidence="5">Component of the eukaryotic translation initiation factor 3 (eIF-3) complex, which is involved in protein synthesis of a specialized repertoire of mRNAs and, together with other initiation factors, stimulates binding of mRNA and methionyl-tRNAi to the 40S ribosome. The eIF-3 complex specifically targets and initiates translation of a subset of mRNAs involved in cell proliferation.</text>
</comment>
<dbReference type="InterPro" id="IPR016024">
    <property type="entry name" value="ARM-type_fold"/>
</dbReference>
<evidence type="ECO:0000313" key="7">
    <source>
        <dbReference type="EMBL" id="PIK56152.1"/>
    </source>
</evidence>
<dbReference type="EMBL" id="MRZV01000186">
    <property type="protein sequence ID" value="PIK56152.1"/>
    <property type="molecule type" value="Genomic_DNA"/>
</dbReference>
<dbReference type="FunFam" id="1.25.40.250:FF:000001">
    <property type="entry name" value="Eukaryotic translation initiation factor 3 subunit K"/>
    <property type="match status" value="1"/>
</dbReference>
<keyword evidence="2 5" id="KW-0396">Initiation factor</keyword>
<dbReference type="InterPro" id="IPR036390">
    <property type="entry name" value="WH_DNA-bd_sf"/>
</dbReference>
<dbReference type="GO" id="GO:0005852">
    <property type="term" value="C:eukaryotic translation initiation factor 3 complex"/>
    <property type="evidence" value="ECO:0007669"/>
    <property type="project" value="UniProtKB-UniRule"/>
</dbReference>
<dbReference type="OrthoDB" id="337745at2759"/>
<keyword evidence="1 5" id="KW-0963">Cytoplasm</keyword>
<keyword evidence="3 5" id="KW-0648">Protein biosynthesis</keyword>
<dbReference type="InterPro" id="IPR000717">
    <property type="entry name" value="PCI_dom"/>
</dbReference>
<protein>
    <recommendedName>
        <fullName evidence="5">Eukaryotic translation initiation factor 3 subunit K</fullName>
        <shortName evidence="5">eIF3k</shortName>
    </recommendedName>
    <alternativeName>
        <fullName evidence="5">eIF-3 p25</fullName>
    </alternativeName>
</protein>
<dbReference type="GO" id="GO:0001732">
    <property type="term" value="P:formation of cytoplasmic translation initiation complex"/>
    <property type="evidence" value="ECO:0007669"/>
    <property type="project" value="UniProtKB-UniRule"/>
</dbReference>
<dbReference type="GO" id="GO:0043022">
    <property type="term" value="F:ribosome binding"/>
    <property type="evidence" value="ECO:0007669"/>
    <property type="project" value="InterPro"/>
</dbReference>
<dbReference type="AlphaFoldDB" id="A0A2G8L7B3"/>
<organism evidence="7 8">
    <name type="scientific">Stichopus japonicus</name>
    <name type="common">Sea cucumber</name>
    <dbReference type="NCBI Taxonomy" id="307972"/>
    <lineage>
        <taxon>Eukaryota</taxon>
        <taxon>Metazoa</taxon>
        <taxon>Echinodermata</taxon>
        <taxon>Eleutherozoa</taxon>
        <taxon>Echinozoa</taxon>
        <taxon>Holothuroidea</taxon>
        <taxon>Aspidochirotacea</taxon>
        <taxon>Aspidochirotida</taxon>
        <taxon>Stichopodidae</taxon>
        <taxon>Apostichopus</taxon>
    </lineage>
</organism>
<dbReference type="PANTHER" id="PTHR13022">
    <property type="entry name" value="EUKARYOTIC TRANSLATION INITIATION FACTOR 3 SUBUNIT 11"/>
    <property type="match status" value="1"/>
</dbReference>
<comment type="subunit">
    <text evidence="5">Component of the eukaryotic translation initiation factor 3 (eIF-3) complex.</text>
</comment>
<dbReference type="FunFam" id="1.10.10.10:FF:000212">
    <property type="entry name" value="Eukaryotic translation initiation factor 3 subunit K"/>
    <property type="match status" value="1"/>
</dbReference>
<evidence type="ECO:0000259" key="6">
    <source>
        <dbReference type="PROSITE" id="PS50250"/>
    </source>
</evidence>
<dbReference type="GO" id="GO:0006446">
    <property type="term" value="P:regulation of translational initiation"/>
    <property type="evidence" value="ECO:0007669"/>
    <property type="project" value="InterPro"/>
</dbReference>
<dbReference type="InterPro" id="IPR036388">
    <property type="entry name" value="WH-like_DNA-bd_sf"/>
</dbReference>
<name>A0A2G8L7B3_STIJA</name>
<dbReference type="SUPFAM" id="SSF48371">
    <property type="entry name" value="ARM repeat"/>
    <property type="match status" value="1"/>
</dbReference>
<dbReference type="GO" id="GO:0003723">
    <property type="term" value="F:RNA binding"/>
    <property type="evidence" value="ECO:0007669"/>
    <property type="project" value="UniProtKB-UniRule"/>
</dbReference>
<accession>A0A2G8L7B3</accession>
<dbReference type="InterPro" id="IPR033464">
    <property type="entry name" value="CSN8_PSD8_EIF3K"/>
</dbReference>
<gene>
    <name evidence="7" type="ORF">BSL78_06938</name>
</gene>
<proteinExistence type="inferred from homology"/>
<keyword evidence="8" id="KW-1185">Reference proteome</keyword>
<dbReference type="InterPro" id="IPR016020">
    <property type="entry name" value="Transl_init_fac_sub12_N_euk"/>
</dbReference>
<comment type="function">
    <text evidence="4">Component of the eukaryotic translation initiation factor 3 (eIF-3) complex, which is required for several steps in the initiation of protein synthesis. The eIF-3 complex associates with the 40S ribosome and facilitates the recruitment of eIF-1, eIF-1A, eIF-2:GTP:methionyl-tRNAi and eIF-5 to form the 43S pre-initiation complex (43S PIC). The eIF-3 complex stimulates mRNA recruitment to the 43S PIC and scanning of the mRNA for AUG recognition. The eIF-3 complex is also required for disassembly and recycling of post-termination ribosomal complexes and subsequently prevents premature joining of the 40S and 60S ribosomal subunits prior to initiation. The eIF-3 complex specifically targets and initiates translation of a subset of mRNAs involved in cell proliferation, including cell cycling, differentiation and apoptosis, and uses different modes of RNA stem-loop binding to exert either translational activation or repression.</text>
</comment>
<evidence type="ECO:0000256" key="4">
    <source>
        <dbReference type="ARBA" id="ARBA00057041"/>
    </source>
</evidence>
<dbReference type="PANTHER" id="PTHR13022:SF0">
    <property type="entry name" value="EUKARYOTIC TRANSLATION INITIATION FACTOR 3 SUBUNIT K"/>
    <property type="match status" value="1"/>
</dbReference>
<dbReference type="PROSITE" id="PS50250">
    <property type="entry name" value="PCI"/>
    <property type="match status" value="1"/>
</dbReference>
<evidence type="ECO:0000256" key="2">
    <source>
        <dbReference type="ARBA" id="ARBA00022540"/>
    </source>
</evidence>
<evidence type="ECO:0000256" key="1">
    <source>
        <dbReference type="ARBA" id="ARBA00022490"/>
    </source>
</evidence>
<dbReference type="Proteomes" id="UP000230750">
    <property type="component" value="Unassembled WGS sequence"/>
</dbReference>
<comment type="subcellular location">
    <subcellularLocation>
        <location evidence="5">Cytoplasm</location>
    </subcellularLocation>
</comment>
<comment type="caution">
    <text evidence="7">The sequence shown here is derived from an EMBL/GenBank/DDBJ whole genome shotgun (WGS) entry which is preliminary data.</text>
</comment>
<dbReference type="InterPro" id="IPR009374">
    <property type="entry name" value="eIF3k"/>
</dbReference>
<evidence type="ECO:0000313" key="8">
    <source>
        <dbReference type="Proteomes" id="UP000230750"/>
    </source>
</evidence>
<dbReference type="GO" id="GO:0033290">
    <property type="term" value="C:eukaryotic 48S preinitiation complex"/>
    <property type="evidence" value="ECO:0007669"/>
    <property type="project" value="UniProtKB-UniRule"/>
</dbReference>
<reference evidence="7 8" key="1">
    <citation type="journal article" date="2017" name="PLoS Biol.">
        <title>The sea cucumber genome provides insights into morphological evolution and visceral regeneration.</title>
        <authorList>
            <person name="Zhang X."/>
            <person name="Sun L."/>
            <person name="Yuan J."/>
            <person name="Sun Y."/>
            <person name="Gao Y."/>
            <person name="Zhang L."/>
            <person name="Li S."/>
            <person name="Dai H."/>
            <person name="Hamel J.F."/>
            <person name="Liu C."/>
            <person name="Yu Y."/>
            <person name="Liu S."/>
            <person name="Lin W."/>
            <person name="Guo K."/>
            <person name="Jin S."/>
            <person name="Xu P."/>
            <person name="Storey K.B."/>
            <person name="Huan P."/>
            <person name="Zhang T."/>
            <person name="Zhou Y."/>
            <person name="Zhang J."/>
            <person name="Lin C."/>
            <person name="Li X."/>
            <person name="Xing L."/>
            <person name="Huo D."/>
            <person name="Sun M."/>
            <person name="Wang L."/>
            <person name="Mercier A."/>
            <person name="Li F."/>
            <person name="Yang H."/>
            <person name="Xiang J."/>
        </authorList>
    </citation>
    <scope>NUCLEOTIDE SEQUENCE [LARGE SCALE GENOMIC DNA]</scope>
    <source>
        <strain evidence="7">Shaxun</strain>
        <tissue evidence="7">Muscle</tissue>
    </source>
</reference>